<dbReference type="SUPFAM" id="SSF52343">
    <property type="entry name" value="Ferredoxin reductase-like, C-terminal NADP-linked domain"/>
    <property type="match status" value="1"/>
</dbReference>
<dbReference type="Pfam" id="PF01794">
    <property type="entry name" value="Ferric_reduct"/>
    <property type="match status" value="1"/>
</dbReference>
<feature type="transmembrane region" description="Helical" evidence="8">
    <location>
        <begin position="96"/>
        <end position="117"/>
    </location>
</feature>
<evidence type="ECO:0000256" key="6">
    <source>
        <dbReference type="ARBA" id="ARBA00023136"/>
    </source>
</evidence>
<dbReference type="GO" id="GO:0005886">
    <property type="term" value="C:plasma membrane"/>
    <property type="evidence" value="ECO:0007669"/>
    <property type="project" value="TreeGrafter"/>
</dbReference>
<evidence type="ECO:0000256" key="7">
    <source>
        <dbReference type="SAM" id="MobiDB-lite"/>
    </source>
</evidence>
<dbReference type="PANTHER" id="PTHR11972">
    <property type="entry name" value="NADPH OXIDASE"/>
    <property type="match status" value="1"/>
</dbReference>
<feature type="compositionally biased region" description="Polar residues" evidence="7">
    <location>
        <begin position="340"/>
        <end position="354"/>
    </location>
</feature>
<feature type="transmembrane region" description="Helical" evidence="8">
    <location>
        <begin position="150"/>
        <end position="167"/>
    </location>
</feature>
<organism evidence="10 11">
    <name type="scientific">Allomyces macrogynus (strain ATCC 38327)</name>
    <name type="common">Allomyces javanicus var. macrogynus</name>
    <dbReference type="NCBI Taxonomy" id="578462"/>
    <lineage>
        <taxon>Eukaryota</taxon>
        <taxon>Fungi</taxon>
        <taxon>Fungi incertae sedis</taxon>
        <taxon>Blastocladiomycota</taxon>
        <taxon>Blastocladiomycetes</taxon>
        <taxon>Blastocladiales</taxon>
        <taxon>Blastocladiaceae</taxon>
        <taxon>Allomyces</taxon>
    </lineage>
</organism>
<feature type="transmembrane region" description="Helical" evidence="8">
    <location>
        <begin position="279"/>
        <end position="297"/>
    </location>
</feature>
<feature type="region of interest" description="Disordered" evidence="7">
    <location>
        <begin position="338"/>
        <end position="425"/>
    </location>
</feature>
<feature type="compositionally biased region" description="Basic residues" evidence="7">
    <location>
        <begin position="370"/>
        <end position="379"/>
    </location>
</feature>
<keyword evidence="5" id="KW-0406">Ion transport</keyword>
<dbReference type="InterPro" id="IPR050369">
    <property type="entry name" value="RBOH/FRE"/>
</dbReference>
<accession>A0A0L0S903</accession>
<keyword evidence="3 8" id="KW-1133">Transmembrane helix</keyword>
<dbReference type="PANTHER" id="PTHR11972:SF200">
    <property type="entry name" value="FAD-BINDING FR-TYPE DOMAIN-CONTAINING PROTEIN"/>
    <property type="match status" value="1"/>
</dbReference>
<dbReference type="Gene3D" id="3.40.50.80">
    <property type="entry name" value="Nucleotide-binding domain of ferredoxin-NADP reductase (FNR) module"/>
    <property type="match status" value="1"/>
</dbReference>
<keyword evidence="5" id="KW-0813">Transport</keyword>
<reference evidence="10 11" key="1">
    <citation type="submission" date="2009-11" db="EMBL/GenBank/DDBJ databases">
        <title>Annotation of Allomyces macrogynus ATCC 38327.</title>
        <authorList>
            <consortium name="The Broad Institute Genome Sequencing Platform"/>
            <person name="Russ C."/>
            <person name="Cuomo C."/>
            <person name="Burger G."/>
            <person name="Gray M.W."/>
            <person name="Holland P.W.H."/>
            <person name="King N."/>
            <person name="Lang F.B.F."/>
            <person name="Roger A.J."/>
            <person name="Ruiz-Trillo I."/>
            <person name="Young S.K."/>
            <person name="Zeng Q."/>
            <person name="Gargeya S."/>
            <person name="Fitzgerald M."/>
            <person name="Haas B."/>
            <person name="Abouelleil A."/>
            <person name="Alvarado L."/>
            <person name="Arachchi H.M."/>
            <person name="Berlin A."/>
            <person name="Chapman S.B."/>
            <person name="Gearin G."/>
            <person name="Goldberg J."/>
            <person name="Griggs A."/>
            <person name="Gujja S."/>
            <person name="Hansen M."/>
            <person name="Heiman D."/>
            <person name="Howarth C."/>
            <person name="Larimer J."/>
            <person name="Lui A."/>
            <person name="MacDonald P.J.P."/>
            <person name="McCowen C."/>
            <person name="Montmayeur A."/>
            <person name="Murphy C."/>
            <person name="Neiman D."/>
            <person name="Pearson M."/>
            <person name="Priest M."/>
            <person name="Roberts A."/>
            <person name="Saif S."/>
            <person name="Shea T."/>
            <person name="Sisk P."/>
            <person name="Stolte C."/>
            <person name="Sykes S."/>
            <person name="Wortman J."/>
            <person name="Nusbaum C."/>
            <person name="Birren B."/>
        </authorList>
    </citation>
    <scope>NUCLEOTIDE SEQUENCE [LARGE SCALE GENOMIC DNA]</scope>
    <source>
        <strain evidence="10 11">ATCC 38327</strain>
    </source>
</reference>
<feature type="region of interest" description="Disordered" evidence="7">
    <location>
        <begin position="545"/>
        <end position="567"/>
    </location>
</feature>
<evidence type="ECO:0000256" key="5">
    <source>
        <dbReference type="ARBA" id="ARBA00023065"/>
    </source>
</evidence>
<proteinExistence type="predicted"/>
<keyword evidence="11" id="KW-1185">Reference proteome</keyword>
<dbReference type="InterPro" id="IPR039261">
    <property type="entry name" value="FNR_nucleotide-bd"/>
</dbReference>
<name>A0A0L0S903_ALLM3</name>
<evidence type="ECO:0000313" key="11">
    <source>
        <dbReference type="Proteomes" id="UP000054350"/>
    </source>
</evidence>
<dbReference type="AlphaFoldDB" id="A0A0L0S903"/>
<comment type="subcellular location">
    <subcellularLocation>
        <location evidence="1">Membrane</location>
        <topology evidence="1">Multi-pass membrane protein</topology>
    </subcellularLocation>
</comment>
<dbReference type="GO" id="GO:0033215">
    <property type="term" value="P:reductive iron assimilation"/>
    <property type="evidence" value="ECO:0007669"/>
    <property type="project" value="TreeGrafter"/>
</dbReference>
<evidence type="ECO:0000256" key="8">
    <source>
        <dbReference type="SAM" id="Phobius"/>
    </source>
</evidence>
<dbReference type="EMBL" id="GG745333">
    <property type="protein sequence ID" value="KNE58885.1"/>
    <property type="molecule type" value="Genomic_DNA"/>
</dbReference>
<feature type="domain" description="Ferric oxidoreductase" evidence="9">
    <location>
        <begin position="180"/>
        <end position="293"/>
    </location>
</feature>
<keyword evidence="2 8" id="KW-0812">Transmembrane</keyword>
<sequence>MISAPLPARRVPPPSLPPAPRWRTAPARAPAAPEKKYARPRRPPYTPSTMTTVVKVACVLISALACLPRALAHGPPGKGDYAASAAVIHVGHETMMLITMGVLLAFVLASALARLAVHHIAPTAHHSAPGPAWLMRVVRLAYNHPNRRDLALAVVVYLPLVLVAALSTDYTYDVTYNRFAWIAVAHLLVATLLSGPFSPACLLLARHQVLRYHAFFARAGAALVTVHMALHLNTWVSYDVVPQFLWGRPVMVFGLAAWLAIATMVVTSLPWLRSRAYTVFVAIHHLMFLVLIAFSVMHRSAMTPYAVIMASAVVAGKLALAYQVTSLHAEQYHRRVRSAESMTAATKVTRTPSMARTRRGSSGPHAKGVQARHLRHLRHASTSSVPSSHTSSHDSLTLPNLHSAANTPLSSTTAADSDSSGSPVLVPRADAHVAAAVPSTPPGRCPPAVVRVRIVPSAYSTSLHSIAPHHTLYLGTPPVSTFHPYSPRRIPRHAPAHFDGRGGPAAPLHPTPSFQSLSATWDAVELIVSADSAFAKQHLLPHAVPSDLPAAAGPRRGSIGSGRRRSDSLETAASYATTIAAASAANPAGLAVVVPWTVVAPLPVEKFARVVFVAGGTGIASVLAWLERWAAMPPASSLARHLDTPPLKELDDIELGGGKRVRRVPREIMVVWFVAKEHDAAWVDSAAWMARVPELVWKTVVTRDADAAPASEGERMARVMREVPSSAPGTLGIVSGPVGLVRAVQALDRDWWLHAEPFAW</sequence>
<feature type="compositionally biased region" description="Low complexity" evidence="7">
    <location>
        <begin position="380"/>
        <end position="397"/>
    </location>
</feature>
<evidence type="ECO:0000256" key="4">
    <source>
        <dbReference type="ARBA" id="ARBA00023002"/>
    </source>
</evidence>
<keyword evidence="4" id="KW-0560">Oxidoreductase</keyword>
<feature type="transmembrane region" description="Helical" evidence="8">
    <location>
        <begin position="212"/>
        <end position="230"/>
    </location>
</feature>
<evidence type="ECO:0000256" key="2">
    <source>
        <dbReference type="ARBA" id="ARBA00022692"/>
    </source>
</evidence>
<evidence type="ECO:0000313" key="10">
    <source>
        <dbReference type="EMBL" id="KNE58885.1"/>
    </source>
</evidence>
<dbReference type="InterPro" id="IPR013130">
    <property type="entry name" value="Fe3_Rdtase_TM_dom"/>
</dbReference>
<feature type="transmembrane region" description="Helical" evidence="8">
    <location>
        <begin position="250"/>
        <end position="272"/>
    </location>
</feature>
<evidence type="ECO:0000259" key="9">
    <source>
        <dbReference type="Pfam" id="PF01794"/>
    </source>
</evidence>
<evidence type="ECO:0000256" key="3">
    <source>
        <dbReference type="ARBA" id="ARBA00022989"/>
    </source>
</evidence>
<feature type="compositionally biased region" description="Low complexity" evidence="7">
    <location>
        <begin position="410"/>
        <end position="420"/>
    </location>
</feature>
<feature type="transmembrane region" description="Helical" evidence="8">
    <location>
        <begin position="179"/>
        <end position="205"/>
    </location>
</feature>
<gene>
    <name evidence="10" type="ORF">AMAG_04423</name>
</gene>
<feature type="compositionally biased region" description="Polar residues" evidence="7">
    <location>
        <begin position="398"/>
        <end position="409"/>
    </location>
</feature>
<dbReference type="Proteomes" id="UP000054350">
    <property type="component" value="Unassembled WGS sequence"/>
</dbReference>
<feature type="region of interest" description="Disordered" evidence="7">
    <location>
        <begin position="1"/>
        <end position="44"/>
    </location>
</feature>
<evidence type="ECO:0000256" key="1">
    <source>
        <dbReference type="ARBA" id="ARBA00004141"/>
    </source>
</evidence>
<dbReference type="OrthoDB" id="17725at2759"/>
<dbReference type="GO" id="GO:0000293">
    <property type="term" value="F:ferric-chelate reductase activity"/>
    <property type="evidence" value="ECO:0007669"/>
    <property type="project" value="TreeGrafter"/>
</dbReference>
<reference evidence="11" key="2">
    <citation type="submission" date="2009-11" db="EMBL/GenBank/DDBJ databases">
        <title>The Genome Sequence of Allomyces macrogynus strain ATCC 38327.</title>
        <authorList>
            <consortium name="The Broad Institute Genome Sequencing Platform"/>
            <person name="Russ C."/>
            <person name="Cuomo C."/>
            <person name="Shea T."/>
            <person name="Young S.K."/>
            <person name="Zeng Q."/>
            <person name="Koehrsen M."/>
            <person name="Haas B."/>
            <person name="Borodovsky M."/>
            <person name="Guigo R."/>
            <person name="Alvarado L."/>
            <person name="Berlin A."/>
            <person name="Borenstein D."/>
            <person name="Chen Z."/>
            <person name="Engels R."/>
            <person name="Freedman E."/>
            <person name="Gellesch M."/>
            <person name="Goldberg J."/>
            <person name="Griggs A."/>
            <person name="Gujja S."/>
            <person name="Heiman D."/>
            <person name="Hepburn T."/>
            <person name="Howarth C."/>
            <person name="Jen D."/>
            <person name="Larson L."/>
            <person name="Lewis B."/>
            <person name="Mehta T."/>
            <person name="Park D."/>
            <person name="Pearson M."/>
            <person name="Roberts A."/>
            <person name="Saif S."/>
            <person name="Shenoy N."/>
            <person name="Sisk P."/>
            <person name="Stolte C."/>
            <person name="Sykes S."/>
            <person name="Walk T."/>
            <person name="White J."/>
            <person name="Yandava C."/>
            <person name="Burger G."/>
            <person name="Gray M.W."/>
            <person name="Holland P.W.H."/>
            <person name="King N."/>
            <person name="Lang F.B.F."/>
            <person name="Roger A.J."/>
            <person name="Ruiz-Trillo I."/>
            <person name="Lander E."/>
            <person name="Nusbaum C."/>
        </authorList>
    </citation>
    <scope>NUCLEOTIDE SEQUENCE [LARGE SCALE GENOMIC DNA]</scope>
    <source>
        <strain evidence="11">ATCC 38327</strain>
    </source>
</reference>
<feature type="compositionally biased region" description="Pro residues" evidence="7">
    <location>
        <begin position="10"/>
        <end position="20"/>
    </location>
</feature>
<protein>
    <recommendedName>
        <fullName evidence="9">Ferric oxidoreductase domain-containing protein</fullName>
    </recommendedName>
</protein>
<keyword evidence="6 8" id="KW-0472">Membrane</keyword>
<feature type="compositionally biased region" description="Low complexity" evidence="7">
    <location>
        <begin position="21"/>
        <end position="32"/>
    </location>
</feature>
<dbReference type="VEuPathDB" id="FungiDB:AMAG_04423"/>